<evidence type="ECO:0000313" key="4">
    <source>
        <dbReference type="Proteomes" id="UP001222325"/>
    </source>
</evidence>
<reference evidence="3" key="1">
    <citation type="submission" date="2023-03" db="EMBL/GenBank/DDBJ databases">
        <title>Massive genome expansion in bonnet fungi (Mycena s.s.) driven by repeated elements and novel gene families across ecological guilds.</title>
        <authorList>
            <consortium name="Lawrence Berkeley National Laboratory"/>
            <person name="Harder C.B."/>
            <person name="Miyauchi S."/>
            <person name="Viragh M."/>
            <person name="Kuo A."/>
            <person name="Thoen E."/>
            <person name="Andreopoulos B."/>
            <person name="Lu D."/>
            <person name="Skrede I."/>
            <person name="Drula E."/>
            <person name="Henrissat B."/>
            <person name="Morin E."/>
            <person name="Kohler A."/>
            <person name="Barry K."/>
            <person name="LaButti K."/>
            <person name="Morin E."/>
            <person name="Salamov A."/>
            <person name="Lipzen A."/>
            <person name="Mereny Z."/>
            <person name="Hegedus B."/>
            <person name="Baldrian P."/>
            <person name="Stursova M."/>
            <person name="Weitz H."/>
            <person name="Taylor A."/>
            <person name="Grigoriev I.V."/>
            <person name="Nagy L.G."/>
            <person name="Martin F."/>
            <person name="Kauserud H."/>
        </authorList>
    </citation>
    <scope>NUCLEOTIDE SEQUENCE</scope>
    <source>
        <strain evidence="3">CBHHK173m</strain>
    </source>
</reference>
<feature type="region of interest" description="Disordered" evidence="1">
    <location>
        <begin position="188"/>
        <end position="222"/>
    </location>
</feature>
<dbReference type="GO" id="GO:0005634">
    <property type="term" value="C:nucleus"/>
    <property type="evidence" value="ECO:0007669"/>
    <property type="project" value="InterPro"/>
</dbReference>
<feature type="compositionally biased region" description="Basic residues" evidence="1">
    <location>
        <begin position="262"/>
        <end position="271"/>
    </location>
</feature>
<feature type="compositionally biased region" description="Gly residues" evidence="1">
    <location>
        <begin position="279"/>
        <end position="289"/>
    </location>
</feature>
<dbReference type="Pfam" id="PF06221">
    <property type="entry name" value="zf-C2HC5"/>
    <property type="match status" value="1"/>
</dbReference>
<evidence type="ECO:0000313" key="3">
    <source>
        <dbReference type="EMBL" id="KAJ7076984.1"/>
    </source>
</evidence>
<dbReference type="Proteomes" id="UP001222325">
    <property type="component" value="Unassembled WGS sequence"/>
</dbReference>
<dbReference type="InterPro" id="IPR009349">
    <property type="entry name" value="TRIP4/RQT4_C2HC5_Znf"/>
</dbReference>
<dbReference type="GO" id="GO:0180022">
    <property type="term" value="C:RQC-trigger complex"/>
    <property type="evidence" value="ECO:0007669"/>
    <property type="project" value="InterPro"/>
</dbReference>
<evidence type="ECO:0000259" key="2">
    <source>
        <dbReference type="Pfam" id="PF06221"/>
    </source>
</evidence>
<sequence length="289" mass="30538">MHQQTPWTKKSSSLLSDRIRPSPTPVPKTFKGKRKAEPEPEPPKSKAVRALDDLRTALRTAGEGGMDIDPKGGCFCQARTHALSPHAPLCRACGLVVCTLNSPAYACPSCTVPLLAAPQRTALLDRLDAQITALLTHEAAERTRKAEEVRLAVGAFPTLTAGPVGQQQPHQPQTRMVLSLDAKTKRVTVSALTSAPAPSARSSPTPTRPGTPEEERAGRPPAAVSFARAALLDTRRPWRDLVGGGAVYIPPPALDGEGEAKKKTRGRTAKGKSKENDAIGGGSGPKILA</sequence>
<name>A0AAD6TWR2_9AGAR</name>
<feature type="compositionally biased region" description="Basic and acidic residues" evidence="1">
    <location>
        <begin position="35"/>
        <end position="47"/>
    </location>
</feature>
<dbReference type="AlphaFoldDB" id="A0AAD6TWR2"/>
<feature type="compositionally biased region" description="Low complexity" evidence="1">
    <location>
        <begin position="193"/>
        <end position="210"/>
    </location>
</feature>
<comment type="caution">
    <text evidence="3">The sequence shown here is derived from an EMBL/GenBank/DDBJ whole genome shotgun (WGS) entry which is preliminary data.</text>
</comment>
<feature type="domain" description="TRIP4/RQT4 C2HC5-type zinc finger" evidence="2">
    <location>
        <begin position="73"/>
        <end position="123"/>
    </location>
</feature>
<dbReference type="EMBL" id="JARJCN010000076">
    <property type="protein sequence ID" value="KAJ7076984.1"/>
    <property type="molecule type" value="Genomic_DNA"/>
</dbReference>
<gene>
    <name evidence="3" type="ORF">B0H15DRAFT_789995</name>
</gene>
<feature type="compositionally biased region" description="Polar residues" evidence="1">
    <location>
        <begin position="1"/>
        <end position="15"/>
    </location>
</feature>
<protein>
    <recommendedName>
        <fullName evidence="2">TRIP4/RQT4 C2HC5-type zinc finger domain-containing protein</fullName>
    </recommendedName>
</protein>
<feature type="region of interest" description="Disordered" evidence="1">
    <location>
        <begin position="247"/>
        <end position="289"/>
    </location>
</feature>
<proteinExistence type="predicted"/>
<dbReference type="GO" id="GO:0008270">
    <property type="term" value="F:zinc ion binding"/>
    <property type="evidence" value="ECO:0007669"/>
    <property type="project" value="InterPro"/>
</dbReference>
<organism evidence="3 4">
    <name type="scientific">Mycena belliarum</name>
    <dbReference type="NCBI Taxonomy" id="1033014"/>
    <lineage>
        <taxon>Eukaryota</taxon>
        <taxon>Fungi</taxon>
        <taxon>Dikarya</taxon>
        <taxon>Basidiomycota</taxon>
        <taxon>Agaricomycotina</taxon>
        <taxon>Agaricomycetes</taxon>
        <taxon>Agaricomycetidae</taxon>
        <taxon>Agaricales</taxon>
        <taxon>Marasmiineae</taxon>
        <taxon>Mycenaceae</taxon>
        <taxon>Mycena</taxon>
    </lineage>
</organism>
<accession>A0AAD6TWR2</accession>
<feature type="region of interest" description="Disordered" evidence="1">
    <location>
        <begin position="1"/>
        <end position="47"/>
    </location>
</feature>
<keyword evidence="4" id="KW-1185">Reference proteome</keyword>
<dbReference type="GO" id="GO:0072344">
    <property type="term" value="P:rescue of stalled ribosome"/>
    <property type="evidence" value="ECO:0007669"/>
    <property type="project" value="InterPro"/>
</dbReference>
<evidence type="ECO:0000256" key="1">
    <source>
        <dbReference type="SAM" id="MobiDB-lite"/>
    </source>
</evidence>